<dbReference type="InterPro" id="IPR050313">
    <property type="entry name" value="Carb_Metab_HTH_regulators"/>
</dbReference>
<dbReference type="InterPro" id="IPR001034">
    <property type="entry name" value="DeoR_HTH"/>
</dbReference>
<sequence>MIPYERRKRMLAELEKQELVNLEDFGSVLGNVSLSTIRRDLRTLEAEGQIVILRGGAAKMKSGSYDTPVSSRQILHVREKELVARTAADLIKDGEVVYIDAGSSALRMIKHLKSKRISIVTTNASIMSEVAETDFKCLLVGGELLKSTASLVGPLTDNILKDMYFDKAFIGATGYDLQAGINTPDEREANKKAIVKNNSKETYVLADSSKEGIQTLCKAFELNECIIITDRETALLKEHARYIIAR</sequence>
<dbReference type="RefSeq" id="WP_215627895.1">
    <property type="nucleotide sequence ID" value="NZ_CP067089.2"/>
</dbReference>
<evidence type="ECO:0000259" key="3">
    <source>
        <dbReference type="PROSITE" id="PS51000"/>
    </source>
</evidence>
<dbReference type="PANTHER" id="PTHR30363:SF44">
    <property type="entry name" value="AGA OPERON TRANSCRIPTIONAL REPRESSOR-RELATED"/>
    <property type="match status" value="1"/>
</dbReference>
<dbReference type="Pfam" id="PF08220">
    <property type="entry name" value="HTH_DeoR"/>
    <property type="match status" value="1"/>
</dbReference>
<dbReference type="SUPFAM" id="SSF46785">
    <property type="entry name" value="Winged helix' DNA-binding domain"/>
    <property type="match status" value="1"/>
</dbReference>
<proteinExistence type="predicted"/>
<evidence type="ECO:0000313" key="5">
    <source>
        <dbReference type="Proteomes" id="UP000595917"/>
    </source>
</evidence>
<feature type="domain" description="HTH deoR-type" evidence="3">
    <location>
        <begin position="3"/>
        <end position="59"/>
    </location>
</feature>
<dbReference type="Proteomes" id="UP000595917">
    <property type="component" value="Chromosome"/>
</dbReference>
<keyword evidence="1" id="KW-0805">Transcription regulation</keyword>
<dbReference type="AlphaFoldDB" id="A0A7T7XQE3"/>
<reference evidence="4" key="1">
    <citation type="submission" date="2021-01" db="EMBL/GenBank/DDBJ databases">
        <title>Description of Breznakiella homolactica.</title>
        <authorList>
            <person name="Song Y."/>
            <person name="Brune A."/>
        </authorList>
    </citation>
    <scope>NUCLEOTIDE SEQUENCE</scope>
    <source>
        <strain evidence="4">RmG30</strain>
    </source>
</reference>
<dbReference type="KEGG" id="bhc:JFL75_06655"/>
<protein>
    <submittedName>
        <fullName evidence="4">DeoR/GlpR transcriptional regulator</fullName>
    </submittedName>
</protein>
<dbReference type="Gene3D" id="3.40.50.1360">
    <property type="match status" value="1"/>
</dbReference>
<dbReference type="InterPro" id="IPR037171">
    <property type="entry name" value="NagB/RpiA_transferase-like"/>
</dbReference>
<keyword evidence="5" id="KW-1185">Reference proteome</keyword>
<evidence type="ECO:0000256" key="2">
    <source>
        <dbReference type="ARBA" id="ARBA00023163"/>
    </source>
</evidence>
<name>A0A7T7XQE3_9SPIR</name>
<organism evidence="4 5">
    <name type="scientific">Breznakiella homolactica</name>
    <dbReference type="NCBI Taxonomy" id="2798577"/>
    <lineage>
        <taxon>Bacteria</taxon>
        <taxon>Pseudomonadati</taxon>
        <taxon>Spirochaetota</taxon>
        <taxon>Spirochaetia</taxon>
        <taxon>Spirochaetales</taxon>
        <taxon>Breznakiellaceae</taxon>
        <taxon>Breznakiella</taxon>
    </lineage>
</organism>
<dbReference type="Pfam" id="PF00455">
    <property type="entry name" value="DeoRC"/>
    <property type="match status" value="1"/>
</dbReference>
<dbReference type="InterPro" id="IPR014036">
    <property type="entry name" value="DeoR-like_C"/>
</dbReference>
<dbReference type="SMART" id="SM01134">
    <property type="entry name" value="DeoRC"/>
    <property type="match status" value="1"/>
</dbReference>
<dbReference type="GO" id="GO:0003700">
    <property type="term" value="F:DNA-binding transcription factor activity"/>
    <property type="evidence" value="ECO:0007669"/>
    <property type="project" value="InterPro"/>
</dbReference>
<gene>
    <name evidence="4" type="ORF">JFL75_06655</name>
</gene>
<dbReference type="SUPFAM" id="SSF100950">
    <property type="entry name" value="NagB/RpiA/CoA transferase-like"/>
    <property type="match status" value="1"/>
</dbReference>
<accession>A0A7T7XQE3</accession>
<dbReference type="EMBL" id="CP067089">
    <property type="protein sequence ID" value="QQO10590.1"/>
    <property type="molecule type" value="Genomic_DNA"/>
</dbReference>
<dbReference type="SMART" id="SM00420">
    <property type="entry name" value="HTH_DEOR"/>
    <property type="match status" value="1"/>
</dbReference>
<evidence type="ECO:0000313" key="4">
    <source>
        <dbReference type="EMBL" id="QQO10590.1"/>
    </source>
</evidence>
<dbReference type="InterPro" id="IPR036390">
    <property type="entry name" value="WH_DNA-bd_sf"/>
</dbReference>
<dbReference type="PANTHER" id="PTHR30363">
    <property type="entry name" value="HTH-TYPE TRANSCRIPTIONAL REGULATOR SRLR-RELATED"/>
    <property type="match status" value="1"/>
</dbReference>
<keyword evidence="2" id="KW-0804">Transcription</keyword>
<evidence type="ECO:0000256" key="1">
    <source>
        <dbReference type="ARBA" id="ARBA00023015"/>
    </source>
</evidence>
<dbReference type="PROSITE" id="PS51000">
    <property type="entry name" value="HTH_DEOR_2"/>
    <property type="match status" value="1"/>
</dbReference>